<sequence>MPQTEFDNNVRHHILVCLTNPDAVAAVNQILTTCGFAVTTTYEFSQFVEAATLDRYRAVVTATAMIDRIREASTLPVLNIEAFTFQKSDYAGSAADGRCLLSGALAQCMIDLLEDTEGVERNNALR</sequence>
<name>A0ABQ6CKI3_9HYPH</name>
<organism evidence="1 2">
    <name type="scientific">Labrys miyagiensis</name>
    <dbReference type="NCBI Taxonomy" id="346912"/>
    <lineage>
        <taxon>Bacteria</taxon>
        <taxon>Pseudomonadati</taxon>
        <taxon>Pseudomonadota</taxon>
        <taxon>Alphaproteobacteria</taxon>
        <taxon>Hyphomicrobiales</taxon>
        <taxon>Xanthobacteraceae</taxon>
        <taxon>Labrys</taxon>
    </lineage>
</organism>
<keyword evidence="2" id="KW-1185">Reference proteome</keyword>
<proteinExistence type="predicted"/>
<reference evidence="2" key="1">
    <citation type="journal article" date="2019" name="Int. J. Syst. Evol. Microbiol.">
        <title>The Global Catalogue of Microorganisms (GCM) 10K type strain sequencing project: providing services to taxonomists for standard genome sequencing and annotation.</title>
        <authorList>
            <consortium name="The Broad Institute Genomics Platform"/>
            <consortium name="The Broad Institute Genome Sequencing Center for Infectious Disease"/>
            <person name="Wu L."/>
            <person name="Ma J."/>
        </authorList>
    </citation>
    <scope>NUCLEOTIDE SEQUENCE [LARGE SCALE GENOMIC DNA]</scope>
    <source>
        <strain evidence="2">NBRC 101365</strain>
    </source>
</reference>
<dbReference type="RefSeq" id="WP_284313878.1">
    <property type="nucleotide sequence ID" value="NZ_BSPC01000034.1"/>
</dbReference>
<protein>
    <submittedName>
        <fullName evidence="1">Uncharacterized protein</fullName>
    </submittedName>
</protein>
<gene>
    <name evidence="1" type="ORF">GCM10007874_38200</name>
</gene>
<evidence type="ECO:0000313" key="1">
    <source>
        <dbReference type="EMBL" id="GLS20803.1"/>
    </source>
</evidence>
<accession>A0ABQ6CKI3</accession>
<evidence type="ECO:0000313" key="2">
    <source>
        <dbReference type="Proteomes" id="UP001156882"/>
    </source>
</evidence>
<comment type="caution">
    <text evidence="1">The sequence shown here is derived from an EMBL/GenBank/DDBJ whole genome shotgun (WGS) entry which is preliminary data.</text>
</comment>
<dbReference type="EMBL" id="BSPC01000034">
    <property type="protein sequence ID" value="GLS20803.1"/>
    <property type="molecule type" value="Genomic_DNA"/>
</dbReference>
<dbReference type="Proteomes" id="UP001156882">
    <property type="component" value="Unassembled WGS sequence"/>
</dbReference>